<dbReference type="InterPro" id="IPR010330">
    <property type="entry name" value="CoiA_nuc"/>
</dbReference>
<dbReference type="Pfam" id="PF06054">
    <property type="entry name" value="CoiA_nuc"/>
    <property type="match status" value="1"/>
</dbReference>
<proteinExistence type="predicted"/>
<gene>
    <name evidence="2" type="ORF">D3P96_04745</name>
</gene>
<protein>
    <recommendedName>
        <fullName evidence="1">Competence protein CoiA nuclease-like domain-containing protein</fullName>
    </recommendedName>
</protein>
<feature type="domain" description="Competence protein CoiA nuclease-like" evidence="1">
    <location>
        <begin position="52"/>
        <end position="148"/>
    </location>
</feature>
<organism evidence="2 3">
    <name type="scientific">Weissella viridescens</name>
    <name type="common">Lactobacillus viridescens</name>
    <dbReference type="NCBI Taxonomy" id="1629"/>
    <lineage>
        <taxon>Bacteria</taxon>
        <taxon>Bacillati</taxon>
        <taxon>Bacillota</taxon>
        <taxon>Bacilli</taxon>
        <taxon>Lactobacillales</taxon>
        <taxon>Lactobacillaceae</taxon>
        <taxon>Weissella</taxon>
    </lineage>
</organism>
<evidence type="ECO:0000313" key="3">
    <source>
        <dbReference type="Proteomes" id="UP000275836"/>
    </source>
</evidence>
<comment type="caution">
    <text evidence="2">The sequence shown here is derived from an EMBL/GenBank/DDBJ whole genome shotgun (WGS) entry which is preliminary data.</text>
</comment>
<sequence>MEETMMLEHRISIHPNRPNECRWCHREILRRRGRHGRLFYYHKSHLKRRVGESRQHQLGKQAVAEYFKAREYHVELEQYLPQVKQRADIVLVPKQGSMIVIEYQCAKITPLNVQRRTHRYQHVGFQIHWLLGPTYQQHIPYAFLKLTPAGLQANFFDNHHWQKIIYDGANPLVQREQITRPARLRQQIMRGLYFCKTPYRQIQNELYQIGYNLSDIPVCCLPTETFPPGPKAPYWYILLRLWLALSTGPKSVEALVNVMTPIAWHQSAFITETVWRKYCLADILRVWTAQGVICRNHDLICLNEKSIIK</sequence>
<name>A0A3P2RFE8_WEIVI</name>
<dbReference type="AlphaFoldDB" id="A0A3P2RFE8"/>
<accession>A0A3P2RFE8</accession>
<reference evidence="2 3" key="1">
    <citation type="submission" date="2018-10" db="EMBL/GenBank/DDBJ databases">
        <title>Draft genome sequence of Weissella viridescens UCO-SMC3.</title>
        <authorList>
            <person name="Garcia-Cancino A."/>
            <person name="Espinoza-Monje M."/>
            <person name="Albarracin L."/>
            <person name="Garcia-Castillo V."/>
            <person name="Campos-Martin J."/>
            <person name="Nakano Y."/>
            <person name="Guitierrez-Zamorano C."/>
            <person name="Ikeda-Ohtsubo W."/>
            <person name="Morita H."/>
            <person name="Kitazawa H."/>
            <person name="Villena J."/>
        </authorList>
    </citation>
    <scope>NUCLEOTIDE SEQUENCE [LARGE SCALE GENOMIC DNA]</scope>
    <source>
        <strain evidence="2 3">UCO-SMC3</strain>
    </source>
</reference>
<evidence type="ECO:0000313" key="2">
    <source>
        <dbReference type="EMBL" id="RRG17971.1"/>
    </source>
</evidence>
<dbReference type="OrthoDB" id="3784230at2"/>
<dbReference type="EMBL" id="RHGY01000004">
    <property type="protein sequence ID" value="RRG17971.1"/>
    <property type="molecule type" value="Genomic_DNA"/>
</dbReference>
<dbReference type="Proteomes" id="UP000275836">
    <property type="component" value="Unassembled WGS sequence"/>
</dbReference>
<evidence type="ECO:0000259" key="1">
    <source>
        <dbReference type="Pfam" id="PF06054"/>
    </source>
</evidence>